<dbReference type="SUPFAM" id="SSF50475">
    <property type="entry name" value="FMN-binding split barrel"/>
    <property type="match status" value="1"/>
</dbReference>
<evidence type="ECO:0000313" key="2">
    <source>
        <dbReference type="EMBL" id="WZN62399.1"/>
    </source>
</evidence>
<dbReference type="InterPro" id="IPR012349">
    <property type="entry name" value="Split_barrel_FMN-bd"/>
</dbReference>
<evidence type="ECO:0000259" key="1">
    <source>
        <dbReference type="Pfam" id="PF16242"/>
    </source>
</evidence>
<dbReference type="Proteomes" id="UP001472866">
    <property type="component" value="Chromosome 05"/>
</dbReference>
<dbReference type="AlphaFoldDB" id="A0AAX4P887"/>
<dbReference type="InterPro" id="IPR038725">
    <property type="entry name" value="YdaG_split_barrel_FMN-bd"/>
</dbReference>
<dbReference type="EMBL" id="CP151505">
    <property type="protein sequence ID" value="WZN62399.1"/>
    <property type="molecule type" value="Genomic_DNA"/>
</dbReference>
<accession>A0AAX4P887</accession>
<organism evidence="2 3">
    <name type="scientific">Chloropicon roscoffensis</name>
    <dbReference type="NCBI Taxonomy" id="1461544"/>
    <lineage>
        <taxon>Eukaryota</taxon>
        <taxon>Viridiplantae</taxon>
        <taxon>Chlorophyta</taxon>
        <taxon>Chloropicophyceae</taxon>
        <taxon>Chloropicales</taxon>
        <taxon>Chloropicaceae</taxon>
        <taxon>Chloropicon</taxon>
    </lineage>
</organism>
<reference evidence="2 3" key="1">
    <citation type="submission" date="2024-03" db="EMBL/GenBank/DDBJ databases">
        <title>Complete genome sequence of the green alga Chloropicon roscoffensis RCC1871.</title>
        <authorList>
            <person name="Lemieux C."/>
            <person name="Pombert J.-F."/>
            <person name="Otis C."/>
            <person name="Turmel M."/>
        </authorList>
    </citation>
    <scope>NUCLEOTIDE SEQUENCE [LARGE SCALE GENOMIC DNA]</scope>
    <source>
        <strain evidence="2 3">RCC1871</strain>
    </source>
</reference>
<dbReference type="InterPro" id="IPR052917">
    <property type="entry name" value="Stress-Dev_Protein"/>
</dbReference>
<feature type="domain" description="General stress protein FMN-binding split barrel" evidence="1">
    <location>
        <begin position="49"/>
        <end position="144"/>
    </location>
</feature>
<dbReference type="PANTHER" id="PTHR34818:SF1">
    <property type="entry name" value="PROTEIN BLI-3"/>
    <property type="match status" value="1"/>
</dbReference>
<sequence>MVAKESARALRAALDVIEDVGGLSLLATNCGPDHPPNSRVVKAHLLDSKLDTVYIATNRYTDKVEELAKNPLASVSFYTNGASAGDYVVLRGKVTRTIDFGTEKEVITKVWRDEDMLPFFQGGPQDDRFCLLEFKPHEVSLISAKHNVAAKDNGWRPAKLERVMEEGAGCSWRLREDDISSDRLRRLRGAYDADGRPLPE</sequence>
<name>A0AAX4P887_9CHLO</name>
<proteinExistence type="predicted"/>
<gene>
    <name evidence="2" type="ORF">HKI87_05g39360</name>
</gene>
<protein>
    <recommendedName>
        <fullName evidence="1">General stress protein FMN-binding split barrel domain-containing protein</fullName>
    </recommendedName>
</protein>
<dbReference type="Pfam" id="PF16242">
    <property type="entry name" value="Pyrid_ox_like"/>
    <property type="match status" value="1"/>
</dbReference>
<dbReference type="PANTHER" id="PTHR34818">
    <property type="entry name" value="PROTEIN BLI-3"/>
    <property type="match status" value="1"/>
</dbReference>
<dbReference type="Gene3D" id="2.30.110.10">
    <property type="entry name" value="Electron Transport, Fmn-binding Protein, Chain A"/>
    <property type="match status" value="1"/>
</dbReference>
<evidence type="ECO:0000313" key="3">
    <source>
        <dbReference type="Proteomes" id="UP001472866"/>
    </source>
</evidence>
<keyword evidence="3" id="KW-1185">Reference proteome</keyword>